<keyword evidence="2" id="KW-0812">Transmembrane</keyword>
<reference evidence="3 4" key="1">
    <citation type="submission" date="2020-08" db="EMBL/GenBank/DDBJ databases">
        <title>The Agave Microbiome: Exploring the role of microbial communities in plant adaptations to desert environments.</title>
        <authorList>
            <person name="Partida-Martinez L.P."/>
        </authorList>
    </citation>
    <scope>NUCLEOTIDE SEQUENCE [LARGE SCALE GENOMIC DNA]</scope>
    <source>
        <strain evidence="3 4">AS2.3</strain>
    </source>
</reference>
<keyword evidence="2" id="KW-0564">Palmitate</keyword>
<evidence type="ECO:0000313" key="4">
    <source>
        <dbReference type="Proteomes" id="UP000517753"/>
    </source>
</evidence>
<dbReference type="PANTHER" id="PTHR30203">
    <property type="entry name" value="OUTER MEMBRANE CATION EFFLUX PROTEIN"/>
    <property type="match status" value="1"/>
</dbReference>
<evidence type="ECO:0000256" key="1">
    <source>
        <dbReference type="ARBA" id="ARBA00007613"/>
    </source>
</evidence>
<comment type="subcellular location">
    <subcellularLocation>
        <location evidence="2">Cell membrane</location>
        <topology evidence="2">Lipid-anchor</topology>
    </subcellularLocation>
</comment>
<sequence>MTSKILLGLLGATALAGCNLAPHYVRPVGEVPAALPQGGVYPTAATDAPDVTKIGWRDFFTDERLRNTIELGLENNRDLRVAAANVLQARAQYRIQRADLVPSTSLSASGTYTNNIQGAASTLGGAAGGAGGAGTGAGTGSGVGTGTGTGVGTGTGSNAGGGTAGTIGSGSSNFEFYSVNAGFSAFELDLFGRVRNLNRAALEQYFATEEAQRATRISLIAEIATAWLTLASDQDQLAISQRSLASFEQSLELTRAQFRIGVASELEARQAETTYQGARNDIAVLKTRVAQDKNALDLLVGAPVTGPLLPQGLGNGDAALQVLPAGITSDVLLRRPDVLQAEHQLIAQNANIGAARAALFPRISLTATLGTISTALSGLFAGGSFTYTGAPSVSLPLFDGGRLRGNVDLARAQQQSAVSTYEKTVQTAFREVADALAQRGTIDEQVAAQTARVEAANVALRISDARYRAGVESFLTTLDSQRTAYAAQQQLVTTRLGRGSNLVELYRSLGGGLDVDDPQVRPVAASK</sequence>
<dbReference type="InterPro" id="IPR003423">
    <property type="entry name" value="OMP_efflux"/>
</dbReference>
<dbReference type="Gene3D" id="2.20.200.10">
    <property type="entry name" value="Outer membrane efflux proteins (OEP)"/>
    <property type="match status" value="1"/>
</dbReference>
<name>A0A7Y9K109_9SPHN</name>
<dbReference type="GO" id="GO:0015562">
    <property type="term" value="F:efflux transmembrane transporter activity"/>
    <property type="evidence" value="ECO:0007669"/>
    <property type="project" value="InterPro"/>
</dbReference>
<organism evidence="3 4">
    <name type="scientific">Sphingomonas melonis</name>
    <dbReference type="NCBI Taxonomy" id="152682"/>
    <lineage>
        <taxon>Bacteria</taxon>
        <taxon>Pseudomonadati</taxon>
        <taxon>Pseudomonadota</taxon>
        <taxon>Alphaproteobacteria</taxon>
        <taxon>Sphingomonadales</taxon>
        <taxon>Sphingomonadaceae</taxon>
        <taxon>Sphingomonas</taxon>
    </lineage>
</organism>
<evidence type="ECO:0000256" key="2">
    <source>
        <dbReference type="RuleBase" id="RU362097"/>
    </source>
</evidence>
<dbReference type="Proteomes" id="UP000517753">
    <property type="component" value="Unassembled WGS sequence"/>
</dbReference>
<protein>
    <submittedName>
        <fullName evidence="3">Multidrug efflux system outer membrane protein</fullName>
    </submittedName>
</protein>
<accession>A0A7Y9K109</accession>
<dbReference type="GO" id="GO:0005886">
    <property type="term" value="C:plasma membrane"/>
    <property type="evidence" value="ECO:0007669"/>
    <property type="project" value="UniProtKB-SubCell"/>
</dbReference>
<dbReference type="Gene3D" id="1.20.1600.10">
    <property type="entry name" value="Outer membrane efflux proteins (OEP)"/>
    <property type="match status" value="2"/>
</dbReference>
<dbReference type="Pfam" id="PF02321">
    <property type="entry name" value="OEP"/>
    <property type="match status" value="2"/>
</dbReference>
<keyword evidence="2" id="KW-0472">Membrane</keyword>
<gene>
    <name evidence="3" type="ORF">HD841_001216</name>
</gene>
<keyword evidence="2" id="KW-1134">Transmembrane beta strand</keyword>
<dbReference type="PROSITE" id="PS51257">
    <property type="entry name" value="PROKAR_LIPOPROTEIN"/>
    <property type="match status" value="1"/>
</dbReference>
<proteinExistence type="inferred from homology"/>
<dbReference type="SUPFAM" id="SSF56954">
    <property type="entry name" value="Outer membrane efflux proteins (OEP)"/>
    <property type="match status" value="1"/>
</dbReference>
<dbReference type="PANTHER" id="PTHR30203:SF32">
    <property type="entry name" value="CATION EFFLUX SYSTEM PROTEIN CUSC"/>
    <property type="match status" value="1"/>
</dbReference>
<evidence type="ECO:0000313" key="3">
    <source>
        <dbReference type="EMBL" id="NYD89447.1"/>
    </source>
</evidence>
<keyword evidence="4" id="KW-1185">Reference proteome</keyword>
<dbReference type="InterPro" id="IPR010131">
    <property type="entry name" value="MdtP/NodT-like"/>
</dbReference>
<dbReference type="AlphaFoldDB" id="A0A7Y9K109"/>
<keyword evidence="2" id="KW-0449">Lipoprotein</keyword>
<comment type="similarity">
    <text evidence="1 2">Belongs to the outer membrane factor (OMF) (TC 1.B.17) family.</text>
</comment>
<dbReference type="EMBL" id="JACCBY010000001">
    <property type="protein sequence ID" value="NYD89447.1"/>
    <property type="molecule type" value="Genomic_DNA"/>
</dbReference>
<dbReference type="NCBIfam" id="TIGR01845">
    <property type="entry name" value="outer_NodT"/>
    <property type="match status" value="1"/>
</dbReference>
<dbReference type="RefSeq" id="WP_179507890.1">
    <property type="nucleotide sequence ID" value="NZ_JACCBY010000001.1"/>
</dbReference>
<comment type="caution">
    <text evidence="3">The sequence shown here is derived from an EMBL/GenBank/DDBJ whole genome shotgun (WGS) entry which is preliminary data.</text>
</comment>